<evidence type="ECO:0000313" key="4">
    <source>
        <dbReference type="Proteomes" id="UP001334084"/>
    </source>
</evidence>
<evidence type="ECO:0000313" key="3">
    <source>
        <dbReference type="EMBL" id="WUR02523.1"/>
    </source>
</evidence>
<dbReference type="GO" id="GO:0005847">
    <property type="term" value="C:mRNA cleavage and polyadenylation specificity factor complex"/>
    <property type="evidence" value="ECO:0007669"/>
    <property type="project" value="TreeGrafter"/>
</dbReference>
<dbReference type="Gene3D" id="3.30.70.330">
    <property type="match status" value="1"/>
</dbReference>
<dbReference type="AlphaFoldDB" id="A0AAX4J991"/>
<dbReference type="SMART" id="SM00360">
    <property type="entry name" value="RRM"/>
    <property type="match status" value="1"/>
</dbReference>
<keyword evidence="1" id="KW-0694">RNA-binding</keyword>
<evidence type="ECO:0000259" key="2">
    <source>
        <dbReference type="PROSITE" id="PS50102"/>
    </source>
</evidence>
<dbReference type="EMBL" id="CP142727">
    <property type="protein sequence ID" value="WUR02523.1"/>
    <property type="molecule type" value="Genomic_DNA"/>
</dbReference>
<dbReference type="PANTHER" id="PTHR45735">
    <property type="entry name" value="CLEAVAGE STIMULATION FACTOR SUBUNIT 2"/>
    <property type="match status" value="1"/>
</dbReference>
<sequence>MKPGCSVFVGNIDFEVPVDKLIDELGAVGKVVDFKLMVDKNTNKSKGFGFCEYESPLIAEKAIKQLNISFNNRPVVINYAEKDGPTEQKEETGTLDINNIINVLNNMDADNLKEVILYLKNLSISQPTYFKELLSKNPELVYALVYSLKLLKLVDDSLIKDFIKQSFKIKDNKLQILERIRSINDDELQTFPDDVKEKILYLRNSLFRKKE</sequence>
<accession>A0AAX4J991</accession>
<reference evidence="3" key="1">
    <citation type="journal article" date="2024" name="BMC Genomics">
        <title>Functional annotation of a divergent genome using sequence and structure-based similarity.</title>
        <authorList>
            <person name="Svedberg D."/>
            <person name="Winiger R.R."/>
            <person name="Berg A."/>
            <person name="Sharma H."/>
            <person name="Tellgren-Roth C."/>
            <person name="Debrunner-Vossbrinck B.A."/>
            <person name="Vossbrinck C.R."/>
            <person name="Barandun J."/>
        </authorList>
    </citation>
    <scope>NUCLEOTIDE SEQUENCE</scope>
    <source>
        <strain evidence="3">Illinois isolate</strain>
    </source>
</reference>
<dbReference type="PROSITE" id="PS50102">
    <property type="entry name" value="RRM"/>
    <property type="match status" value="1"/>
</dbReference>
<dbReference type="InterPro" id="IPR000504">
    <property type="entry name" value="RRM_dom"/>
</dbReference>
<dbReference type="Proteomes" id="UP001334084">
    <property type="component" value="Chromosome 2"/>
</dbReference>
<dbReference type="Pfam" id="PF00076">
    <property type="entry name" value="RRM_1"/>
    <property type="match status" value="1"/>
</dbReference>
<protein>
    <submittedName>
        <fullName evidence="3">RRM domain-containing protein</fullName>
    </submittedName>
</protein>
<dbReference type="GeneID" id="90540340"/>
<dbReference type="GO" id="GO:0003729">
    <property type="term" value="F:mRNA binding"/>
    <property type="evidence" value="ECO:0007669"/>
    <property type="project" value="TreeGrafter"/>
</dbReference>
<dbReference type="SUPFAM" id="SSF54928">
    <property type="entry name" value="RNA-binding domain, RBD"/>
    <property type="match status" value="1"/>
</dbReference>
<dbReference type="RefSeq" id="XP_065328668.1">
    <property type="nucleotide sequence ID" value="XM_065472596.1"/>
</dbReference>
<feature type="domain" description="RRM" evidence="2">
    <location>
        <begin position="5"/>
        <end position="82"/>
    </location>
</feature>
<evidence type="ECO:0000256" key="1">
    <source>
        <dbReference type="PROSITE-ProRule" id="PRU00176"/>
    </source>
</evidence>
<proteinExistence type="predicted"/>
<dbReference type="Pfam" id="PF14327">
    <property type="entry name" value="CSTF2_hinge"/>
    <property type="match status" value="1"/>
</dbReference>
<name>A0AAX4J991_9MICR</name>
<keyword evidence="4" id="KW-1185">Reference proteome</keyword>
<dbReference type="InterPro" id="IPR012677">
    <property type="entry name" value="Nucleotide-bd_a/b_plait_sf"/>
</dbReference>
<dbReference type="KEGG" id="vnx:VNE69_02050"/>
<dbReference type="InterPro" id="IPR035979">
    <property type="entry name" value="RBD_domain_sf"/>
</dbReference>
<gene>
    <name evidence="3" type="ORF">VNE69_02050</name>
</gene>
<dbReference type="PANTHER" id="PTHR45735:SF2">
    <property type="entry name" value="CLEAVAGE STIMULATION FACTOR SUBUNIT 2"/>
    <property type="match status" value="1"/>
</dbReference>
<dbReference type="InterPro" id="IPR025742">
    <property type="entry name" value="CSTF2_hinge"/>
</dbReference>
<organism evidence="3 4">
    <name type="scientific">Vairimorpha necatrix</name>
    <dbReference type="NCBI Taxonomy" id="6039"/>
    <lineage>
        <taxon>Eukaryota</taxon>
        <taxon>Fungi</taxon>
        <taxon>Fungi incertae sedis</taxon>
        <taxon>Microsporidia</taxon>
        <taxon>Nosematidae</taxon>
        <taxon>Vairimorpha</taxon>
    </lineage>
</organism>